<comment type="similarity">
    <text evidence="1">Belongs to the gonadal family.</text>
</comment>
<dbReference type="PANTHER" id="PTHR13054">
    <property type="entry name" value="DIGEORGE SYNDROME CRITICAL REGION 6 DGCR6 FAMILY MEMBER"/>
    <property type="match status" value="1"/>
</dbReference>
<dbReference type="Pfam" id="PF07324">
    <property type="entry name" value="DGCR6"/>
    <property type="match status" value="1"/>
</dbReference>
<protein>
    <recommendedName>
        <fullName evidence="5">Protein DGCR6</fullName>
    </recommendedName>
</protein>
<evidence type="ECO:0008006" key="5">
    <source>
        <dbReference type="Google" id="ProtNLM"/>
    </source>
</evidence>
<dbReference type="Proteomes" id="UP000472269">
    <property type="component" value="Unplaced"/>
</dbReference>
<dbReference type="PANTHER" id="PTHR13054:SF2">
    <property type="entry name" value="PROTEIN DGCR6"/>
    <property type="match status" value="1"/>
</dbReference>
<keyword evidence="4" id="KW-1185">Reference proteome</keyword>
<reference evidence="3" key="1">
    <citation type="submission" date="2025-08" db="UniProtKB">
        <authorList>
            <consortium name="Ensembl"/>
        </authorList>
    </citation>
    <scope>IDENTIFICATION</scope>
</reference>
<reference evidence="3" key="2">
    <citation type="submission" date="2025-09" db="UniProtKB">
        <authorList>
            <consortium name="Ensembl"/>
        </authorList>
    </citation>
    <scope>IDENTIFICATION</scope>
</reference>
<evidence type="ECO:0000313" key="3">
    <source>
        <dbReference type="Ensembl" id="ENSACUP00000003937.1"/>
    </source>
</evidence>
<organism evidence="3 4">
    <name type="scientific">Athene cunicularia</name>
    <name type="common">Burrowing owl</name>
    <name type="synonym">Speotyto cunicularia</name>
    <dbReference type="NCBI Taxonomy" id="194338"/>
    <lineage>
        <taxon>Eukaryota</taxon>
        <taxon>Metazoa</taxon>
        <taxon>Chordata</taxon>
        <taxon>Craniata</taxon>
        <taxon>Vertebrata</taxon>
        <taxon>Euteleostomi</taxon>
        <taxon>Archelosauria</taxon>
        <taxon>Archosauria</taxon>
        <taxon>Dinosauria</taxon>
        <taxon>Saurischia</taxon>
        <taxon>Theropoda</taxon>
        <taxon>Coelurosauria</taxon>
        <taxon>Aves</taxon>
        <taxon>Neognathae</taxon>
        <taxon>Neoaves</taxon>
        <taxon>Telluraves</taxon>
        <taxon>Strigiformes</taxon>
        <taxon>Strigidae</taxon>
        <taxon>Athene</taxon>
    </lineage>
</organism>
<dbReference type="InterPro" id="IPR010849">
    <property type="entry name" value="Gonadal"/>
</dbReference>
<sequence length="209" mass="23804">MVIAGVTAFLAKSPCTITRELPDSTCNTCPLQPPARRVQRDGDESLEPRPQRQAPREWPQAAQGRVRLALRKDFCAEGAVGRWNGLPRAGGESPSLEGCPQRLKQELFHRHKEAQQCCRPHNLPLLRAAQHREMEAVEQRIREEQRMMDEKIVLELDQKVIDQQSTLEKAGVSGFYITTNPQELTLQMNLLELIRKLQQKESESEKAFS</sequence>
<evidence type="ECO:0000313" key="4">
    <source>
        <dbReference type="Proteomes" id="UP000472269"/>
    </source>
</evidence>
<proteinExistence type="inferred from homology"/>
<evidence type="ECO:0000256" key="1">
    <source>
        <dbReference type="ARBA" id="ARBA00005939"/>
    </source>
</evidence>
<feature type="region of interest" description="Disordered" evidence="2">
    <location>
        <begin position="28"/>
        <end position="62"/>
    </location>
</feature>
<gene>
    <name evidence="3" type="primary">LOC113486335</name>
</gene>
<evidence type="ECO:0000256" key="2">
    <source>
        <dbReference type="SAM" id="MobiDB-lite"/>
    </source>
</evidence>
<dbReference type="AlphaFoldDB" id="A0A663LWW3"/>
<accession>A0A663LWW3</accession>
<name>A0A663LWW3_ATHCN</name>
<dbReference type="Ensembl" id="ENSACUT00000004187.1">
    <property type="protein sequence ID" value="ENSACUP00000003937.1"/>
    <property type="gene ID" value="ENSACUG00000002696.1"/>
</dbReference>
<feature type="compositionally biased region" description="Basic and acidic residues" evidence="2">
    <location>
        <begin position="38"/>
        <end position="50"/>
    </location>
</feature>